<reference evidence="2" key="1">
    <citation type="submission" date="2017-03" db="EMBL/GenBank/DDBJ databases">
        <title>Genomes of endolithic fungi from Antarctica.</title>
        <authorList>
            <person name="Coleine C."/>
            <person name="Masonjones S."/>
            <person name="Stajich J.E."/>
        </authorList>
    </citation>
    <scope>NUCLEOTIDE SEQUENCE [LARGE SCALE GENOMIC DNA]</scope>
    <source>
        <strain evidence="2">CCFEE 5527</strain>
    </source>
</reference>
<organism evidence="1 2">
    <name type="scientific">Cryoendolithus antarcticus</name>
    <dbReference type="NCBI Taxonomy" id="1507870"/>
    <lineage>
        <taxon>Eukaryota</taxon>
        <taxon>Fungi</taxon>
        <taxon>Dikarya</taxon>
        <taxon>Ascomycota</taxon>
        <taxon>Pezizomycotina</taxon>
        <taxon>Dothideomycetes</taxon>
        <taxon>Dothideomycetidae</taxon>
        <taxon>Cladosporiales</taxon>
        <taxon>Cladosporiaceae</taxon>
        <taxon>Cryoendolithus</taxon>
    </lineage>
</organism>
<dbReference type="AlphaFoldDB" id="A0A1V8SV10"/>
<comment type="caution">
    <text evidence="1">The sequence shown here is derived from an EMBL/GenBank/DDBJ whole genome shotgun (WGS) entry which is preliminary data.</text>
</comment>
<evidence type="ECO:0000313" key="1">
    <source>
        <dbReference type="EMBL" id="OQO02884.1"/>
    </source>
</evidence>
<sequence>MALRAPTLEKHYAVAVANSPLFRLGGEVRNIIWRCALHLNLDDIEYISYGFGKDGTREVQAALLFICHLIQQETAAIFYLENEYDINCTGFNSESLMALTRRFKTLNLSLSTMLQEHPNAVHVEADPVSWSGLMLWLERYHNGSVGVPNGPTFDPSSGFDTESSVMKAMFEMVYDLRHIEWGVVEAVLDRQRPILVGCYADWAKN</sequence>
<dbReference type="Proteomes" id="UP000192596">
    <property type="component" value="Unassembled WGS sequence"/>
</dbReference>
<name>A0A1V8SV10_9PEZI</name>
<dbReference type="InParanoid" id="A0A1V8SV10"/>
<accession>A0A1V8SV10</accession>
<dbReference type="OrthoDB" id="62952at2759"/>
<dbReference type="EMBL" id="NAJO01000026">
    <property type="protein sequence ID" value="OQO02884.1"/>
    <property type="molecule type" value="Genomic_DNA"/>
</dbReference>
<proteinExistence type="predicted"/>
<gene>
    <name evidence="1" type="ORF">B0A48_11167</name>
</gene>
<protein>
    <submittedName>
        <fullName evidence="1">Uncharacterized protein</fullName>
    </submittedName>
</protein>
<evidence type="ECO:0000313" key="2">
    <source>
        <dbReference type="Proteomes" id="UP000192596"/>
    </source>
</evidence>
<keyword evidence="2" id="KW-1185">Reference proteome</keyword>